<protein>
    <submittedName>
        <fullName evidence="3">Recombinase RecF</fullName>
    </submittedName>
</protein>
<dbReference type="RefSeq" id="WP_051698929.1">
    <property type="nucleotide sequence ID" value="NZ_JMIW01000001.1"/>
</dbReference>
<feature type="transmembrane region" description="Helical" evidence="1">
    <location>
        <begin position="41"/>
        <end position="69"/>
    </location>
</feature>
<accession>A0A074MEV7</accession>
<dbReference type="AlphaFoldDB" id="A0A074MEV7"/>
<dbReference type="Pfam" id="PF04024">
    <property type="entry name" value="PspC"/>
    <property type="match status" value="1"/>
</dbReference>
<keyword evidence="1" id="KW-0472">Membrane</keyword>
<keyword evidence="4" id="KW-1185">Reference proteome</keyword>
<dbReference type="InterPro" id="IPR007168">
    <property type="entry name" value="Phageshock_PspC_N"/>
</dbReference>
<dbReference type="Proteomes" id="UP000027647">
    <property type="component" value="Unassembled WGS sequence"/>
</dbReference>
<keyword evidence="1" id="KW-1133">Transmembrane helix</keyword>
<feature type="domain" description="Phage shock protein PspC N-terminal" evidence="2">
    <location>
        <begin position="16"/>
        <end position="69"/>
    </location>
</feature>
<dbReference type="STRING" id="1044.EH31_04760"/>
<name>A0A074MEV7_ERYLO</name>
<evidence type="ECO:0000256" key="1">
    <source>
        <dbReference type="SAM" id="Phobius"/>
    </source>
</evidence>
<sequence>MSNLTQNNSRPPSRGFRLDKQSGKLFGVCSGLANWSGVDALIWRIGFVAAVLLGVGFPILIYLAIALIAD</sequence>
<dbReference type="eggNOG" id="COG1983">
    <property type="taxonomic scope" value="Bacteria"/>
</dbReference>
<dbReference type="OrthoDB" id="7359894at2"/>
<evidence type="ECO:0000259" key="2">
    <source>
        <dbReference type="Pfam" id="PF04024"/>
    </source>
</evidence>
<gene>
    <name evidence="3" type="ORF">EH31_04760</name>
</gene>
<evidence type="ECO:0000313" key="3">
    <source>
        <dbReference type="EMBL" id="KEO91989.1"/>
    </source>
</evidence>
<evidence type="ECO:0000313" key="4">
    <source>
        <dbReference type="Proteomes" id="UP000027647"/>
    </source>
</evidence>
<reference evidence="3 4" key="1">
    <citation type="submission" date="2014-04" db="EMBL/GenBank/DDBJ databases">
        <title>A comprehensive comparison of genomes of Erythrobacter spp. strains.</title>
        <authorList>
            <person name="Zheng Q."/>
        </authorList>
    </citation>
    <scope>NUCLEOTIDE SEQUENCE [LARGE SCALE GENOMIC DNA]</scope>
    <source>
        <strain evidence="3 4">DSM 6997</strain>
    </source>
</reference>
<dbReference type="EMBL" id="JMIW01000001">
    <property type="protein sequence ID" value="KEO91989.1"/>
    <property type="molecule type" value="Genomic_DNA"/>
</dbReference>
<proteinExistence type="predicted"/>
<keyword evidence="1" id="KW-0812">Transmembrane</keyword>
<organism evidence="3 4">
    <name type="scientific">Erythrobacter longus</name>
    <dbReference type="NCBI Taxonomy" id="1044"/>
    <lineage>
        <taxon>Bacteria</taxon>
        <taxon>Pseudomonadati</taxon>
        <taxon>Pseudomonadota</taxon>
        <taxon>Alphaproteobacteria</taxon>
        <taxon>Sphingomonadales</taxon>
        <taxon>Erythrobacteraceae</taxon>
        <taxon>Erythrobacter/Porphyrobacter group</taxon>
        <taxon>Erythrobacter</taxon>
    </lineage>
</organism>
<comment type="caution">
    <text evidence="3">The sequence shown here is derived from an EMBL/GenBank/DDBJ whole genome shotgun (WGS) entry which is preliminary data.</text>
</comment>